<organism evidence="2 3">
    <name type="scientific">Brevibacterium casei CIP 102111</name>
    <dbReference type="NCBI Taxonomy" id="1255625"/>
    <lineage>
        <taxon>Bacteria</taxon>
        <taxon>Bacillati</taxon>
        <taxon>Actinomycetota</taxon>
        <taxon>Actinomycetes</taxon>
        <taxon>Micrococcales</taxon>
        <taxon>Brevibacteriaceae</taxon>
        <taxon>Brevibacterium</taxon>
    </lineage>
</organism>
<reference evidence="2 3" key="1">
    <citation type="submission" date="2017-03" db="EMBL/GenBank/DDBJ databases">
        <authorList>
            <person name="Afonso C.L."/>
            <person name="Miller P.J."/>
            <person name="Scott M.A."/>
            <person name="Spackman E."/>
            <person name="Goraichik I."/>
            <person name="Dimitrov K.M."/>
            <person name="Suarez D.L."/>
            <person name="Swayne D.E."/>
        </authorList>
    </citation>
    <scope>NUCLEOTIDE SEQUENCE [LARGE SCALE GENOMIC DNA]</scope>
    <source>
        <strain evidence="2 3">CIP 102111</strain>
    </source>
</reference>
<name>A0A2H1IS16_9MICO</name>
<dbReference type="Proteomes" id="UP000234333">
    <property type="component" value="Unassembled WGS sequence"/>
</dbReference>
<evidence type="ECO:0000313" key="3">
    <source>
        <dbReference type="Proteomes" id="UP000234333"/>
    </source>
</evidence>
<feature type="transmembrane region" description="Helical" evidence="1">
    <location>
        <begin position="33"/>
        <end position="59"/>
    </location>
</feature>
<evidence type="ECO:0000313" key="2">
    <source>
        <dbReference type="EMBL" id="SMX77997.1"/>
    </source>
</evidence>
<feature type="transmembrane region" description="Helical" evidence="1">
    <location>
        <begin position="102"/>
        <end position="126"/>
    </location>
</feature>
<feature type="transmembrane region" description="Helical" evidence="1">
    <location>
        <begin position="151"/>
        <end position="175"/>
    </location>
</feature>
<sequence>MTATLDSAPSTASSRGSRLINAVRLQFVNPQTFVWVPLVVLAGAWALTLVIHLIIAGGGGEATMYSGGSQAPLWYFAVVGVQAMTLTFYFSQAMTLTRREFYLGALIAAAMSALGIAIVFVLLGLVEQATNGYGLGGHFAYLPWLWEEGPMAAGLSFFVLTMLAFILGFWFAIVFKRFGTMALTLILFALGFAILGIIAIITVNRAWLQVWAWFAETGSVELTMWVALCGAVFALGSYLTLRRMTI</sequence>
<evidence type="ECO:0000256" key="1">
    <source>
        <dbReference type="SAM" id="Phobius"/>
    </source>
</evidence>
<feature type="transmembrane region" description="Helical" evidence="1">
    <location>
        <begin position="222"/>
        <end position="241"/>
    </location>
</feature>
<keyword evidence="1" id="KW-0812">Transmembrane</keyword>
<gene>
    <name evidence="2" type="ORF">BC102111_01518</name>
</gene>
<feature type="transmembrane region" description="Helical" evidence="1">
    <location>
        <begin position="71"/>
        <end position="90"/>
    </location>
</feature>
<dbReference type="AlphaFoldDB" id="A0A2H1IS16"/>
<keyword evidence="1" id="KW-0472">Membrane</keyword>
<keyword evidence="1" id="KW-1133">Transmembrane helix</keyword>
<proteinExistence type="predicted"/>
<feature type="transmembrane region" description="Helical" evidence="1">
    <location>
        <begin position="182"/>
        <end position="202"/>
    </location>
</feature>
<dbReference type="RefSeq" id="WP_101623962.1">
    <property type="nucleotide sequence ID" value="NZ_FXZC01000003.1"/>
</dbReference>
<protein>
    <submittedName>
        <fullName evidence="2">Uncharacterized protein</fullName>
    </submittedName>
</protein>
<dbReference type="GeneID" id="99775495"/>
<accession>A0A2H1IS16</accession>
<dbReference type="EMBL" id="FXZC01000003">
    <property type="protein sequence ID" value="SMX77997.1"/>
    <property type="molecule type" value="Genomic_DNA"/>
</dbReference>